<dbReference type="Proteomes" id="UP001295444">
    <property type="component" value="Chromosome 04"/>
</dbReference>
<name>A0AAD1RV36_PELCU</name>
<evidence type="ECO:0000256" key="3">
    <source>
        <dbReference type="SAM" id="Phobius"/>
    </source>
</evidence>
<keyword evidence="2" id="KW-1015">Disulfide bond</keyword>
<evidence type="ECO:0000256" key="4">
    <source>
        <dbReference type="SAM" id="SignalP"/>
    </source>
</evidence>
<proteinExistence type="inferred from homology"/>
<comment type="similarity">
    <text evidence="1">Belongs to the canopy family.</text>
</comment>
<feature type="signal peptide" evidence="4">
    <location>
        <begin position="1"/>
        <end position="21"/>
    </location>
</feature>
<dbReference type="PANTHER" id="PTHR13341">
    <property type="entry name" value="MIR-INTERACTING SAPOSIN-LIKE PROTEIN"/>
    <property type="match status" value="1"/>
</dbReference>
<dbReference type="AlphaFoldDB" id="A0AAD1RV36"/>
<keyword evidence="3" id="KW-1133">Transmembrane helix</keyword>
<dbReference type="GO" id="GO:0005783">
    <property type="term" value="C:endoplasmic reticulum"/>
    <property type="evidence" value="ECO:0007669"/>
    <property type="project" value="TreeGrafter"/>
</dbReference>
<sequence length="179" mass="20514">MAPIVFLFGIMMMALLNNVDGKRDPVLYCGACRALVDELLYEIRKVNPKKTVEVGSFRISPDGTQEKNKVPLAKSEQYLTELIESICEKMDDYGLYTDPGTQEKSYKRFAPRENEPFISEDFNNFKFNPEEPGTLKYACTPVRVYVLVCVAHFSLLAFSSVNVWQRSTKMKFFLLLPKT</sequence>
<dbReference type="EMBL" id="OW240915">
    <property type="protein sequence ID" value="CAH2282036.1"/>
    <property type="molecule type" value="Genomic_DNA"/>
</dbReference>
<protein>
    <submittedName>
        <fullName evidence="6">Canopy homolog 1</fullName>
    </submittedName>
</protein>
<evidence type="ECO:0000259" key="5">
    <source>
        <dbReference type="Pfam" id="PF11938"/>
    </source>
</evidence>
<keyword evidence="3" id="KW-0472">Membrane</keyword>
<reference evidence="6" key="1">
    <citation type="submission" date="2022-03" db="EMBL/GenBank/DDBJ databases">
        <authorList>
            <person name="Alioto T."/>
            <person name="Alioto T."/>
            <person name="Gomez Garrido J."/>
        </authorList>
    </citation>
    <scope>NUCLEOTIDE SEQUENCE</scope>
</reference>
<keyword evidence="3" id="KW-0812">Transmembrane</keyword>
<keyword evidence="7" id="KW-1185">Reference proteome</keyword>
<feature type="domain" description="DUF3456" evidence="5">
    <location>
        <begin position="28"/>
        <end position="140"/>
    </location>
</feature>
<gene>
    <name evidence="6" type="ORF">PECUL_23A016040</name>
</gene>
<evidence type="ECO:0000313" key="6">
    <source>
        <dbReference type="EMBL" id="CAH2282036.1"/>
    </source>
</evidence>
<evidence type="ECO:0000313" key="7">
    <source>
        <dbReference type="Proteomes" id="UP001295444"/>
    </source>
</evidence>
<dbReference type="InterPro" id="IPR021852">
    <property type="entry name" value="DUF3456"/>
</dbReference>
<keyword evidence="4" id="KW-0732">Signal</keyword>
<accession>A0AAD1RV36</accession>
<organism evidence="6 7">
    <name type="scientific">Pelobates cultripes</name>
    <name type="common">Western spadefoot toad</name>
    <dbReference type="NCBI Taxonomy" id="61616"/>
    <lineage>
        <taxon>Eukaryota</taxon>
        <taxon>Metazoa</taxon>
        <taxon>Chordata</taxon>
        <taxon>Craniata</taxon>
        <taxon>Vertebrata</taxon>
        <taxon>Euteleostomi</taxon>
        <taxon>Amphibia</taxon>
        <taxon>Batrachia</taxon>
        <taxon>Anura</taxon>
        <taxon>Pelobatoidea</taxon>
        <taxon>Pelobatidae</taxon>
        <taxon>Pelobates</taxon>
    </lineage>
</organism>
<feature type="transmembrane region" description="Helical" evidence="3">
    <location>
        <begin position="144"/>
        <end position="164"/>
    </location>
</feature>
<feature type="chain" id="PRO_5042286491" evidence="4">
    <location>
        <begin position="22"/>
        <end position="179"/>
    </location>
</feature>
<dbReference type="PANTHER" id="PTHR13341:SF4">
    <property type="entry name" value="CANOPY FGF SIGNALING REGULATOR 1"/>
    <property type="match status" value="1"/>
</dbReference>
<evidence type="ECO:0000256" key="1">
    <source>
        <dbReference type="ARBA" id="ARBA00007285"/>
    </source>
</evidence>
<evidence type="ECO:0000256" key="2">
    <source>
        <dbReference type="ARBA" id="ARBA00023157"/>
    </source>
</evidence>
<dbReference type="Pfam" id="PF11938">
    <property type="entry name" value="DUF3456"/>
    <property type="match status" value="1"/>
</dbReference>
<dbReference type="InterPro" id="IPR042415">
    <property type="entry name" value="CNPY"/>
</dbReference>